<feature type="transmembrane region" description="Helical" evidence="1">
    <location>
        <begin position="46"/>
        <end position="68"/>
    </location>
</feature>
<feature type="domain" description="DUF2062" evidence="2">
    <location>
        <begin position="27"/>
        <end position="191"/>
    </location>
</feature>
<keyword evidence="4" id="KW-1185">Reference proteome</keyword>
<protein>
    <submittedName>
        <fullName evidence="3">DUF2062 domain-containing protein</fullName>
    </submittedName>
</protein>
<evidence type="ECO:0000313" key="3">
    <source>
        <dbReference type="EMBL" id="MFC3142064.1"/>
    </source>
</evidence>
<reference evidence="4" key="1">
    <citation type="journal article" date="2019" name="Int. J. Syst. Evol. Microbiol.">
        <title>The Global Catalogue of Microorganisms (GCM) 10K type strain sequencing project: providing services to taxonomists for standard genome sequencing and annotation.</title>
        <authorList>
            <consortium name="The Broad Institute Genomics Platform"/>
            <consortium name="The Broad Institute Genome Sequencing Center for Infectious Disease"/>
            <person name="Wu L."/>
            <person name="Ma J."/>
        </authorList>
    </citation>
    <scope>NUCLEOTIDE SEQUENCE [LARGE SCALE GENOMIC DNA]</scope>
    <source>
        <strain evidence="4">KCTC 52366</strain>
    </source>
</reference>
<dbReference type="EMBL" id="JBHRTB010000010">
    <property type="protein sequence ID" value="MFC3142064.1"/>
    <property type="molecule type" value="Genomic_DNA"/>
</dbReference>
<feature type="transmembrane region" description="Helical" evidence="1">
    <location>
        <begin position="157"/>
        <end position="183"/>
    </location>
</feature>
<dbReference type="InterPro" id="IPR018639">
    <property type="entry name" value="DUF2062"/>
</dbReference>
<keyword evidence="1" id="KW-0812">Transmembrane</keyword>
<name>A0ABV7GKF1_9RHOB</name>
<evidence type="ECO:0000256" key="1">
    <source>
        <dbReference type="SAM" id="Phobius"/>
    </source>
</evidence>
<evidence type="ECO:0000259" key="2">
    <source>
        <dbReference type="Pfam" id="PF09835"/>
    </source>
</evidence>
<evidence type="ECO:0000313" key="4">
    <source>
        <dbReference type="Proteomes" id="UP001595632"/>
    </source>
</evidence>
<dbReference type="PANTHER" id="PTHR40547:SF1">
    <property type="entry name" value="SLL0298 PROTEIN"/>
    <property type="match status" value="1"/>
</dbReference>
<dbReference type="PANTHER" id="PTHR40547">
    <property type="entry name" value="SLL0298 PROTEIN"/>
    <property type="match status" value="1"/>
</dbReference>
<organism evidence="3 4">
    <name type="scientific">Psychromarinibacter halotolerans</name>
    <dbReference type="NCBI Taxonomy" id="1775175"/>
    <lineage>
        <taxon>Bacteria</taxon>
        <taxon>Pseudomonadati</taxon>
        <taxon>Pseudomonadota</taxon>
        <taxon>Alphaproteobacteria</taxon>
        <taxon>Rhodobacterales</taxon>
        <taxon>Paracoccaceae</taxon>
        <taxon>Psychromarinibacter</taxon>
    </lineage>
</organism>
<dbReference type="Proteomes" id="UP001595632">
    <property type="component" value="Unassembled WGS sequence"/>
</dbReference>
<sequence length="219" mass="24852">MVFKRRTPRTWLQVIAEGFWPRGGWNRAVYYVVHRLRRLPDPPHRIARGIAAGVFVCFTPFFGFHFFLATLLAVIMQGNIFAALMATFVGNPLTFPFIAAISLELGEFLMGRHAIPIHRVFGAFTQASQELWHNLVSIFTHDPTHWDRLARFWQEAFLPYMVGGILPGIVASVIAYMLALTAVKAYQARRVKKLRDRFEKRRAALSQAKPGKSDGAPAE</sequence>
<gene>
    <name evidence="3" type="ORF">ACFOGP_05055</name>
</gene>
<dbReference type="Pfam" id="PF09835">
    <property type="entry name" value="DUF2062"/>
    <property type="match status" value="1"/>
</dbReference>
<keyword evidence="1" id="KW-1133">Transmembrane helix</keyword>
<dbReference type="RefSeq" id="WP_275631695.1">
    <property type="nucleotide sequence ID" value="NZ_JARGYD010000002.1"/>
</dbReference>
<accession>A0ABV7GKF1</accession>
<proteinExistence type="predicted"/>
<keyword evidence="1" id="KW-0472">Membrane</keyword>
<feature type="transmembrane region" description="Helical" evidence="1">
    <location>
        <begin position="80"/>
        <end position="103"/>
    </location>
</feature>
<comment type="caution">
    <text evidence="3">The sequence shown here is derived from an EMBL/GenBank/DDBJ whole genome shotgun (WGS) entry which is preliminary data.</text>
</comment>